<dbReference type="PANTHER" id="PTHR43591:SF24">
    <property type="entry name" value="2-METHOXY-6-POLYPRENYL-1,4-BENZOQUINOL METHYLASE, MITOCHONDRIAL"/>
    <property type="match status" value="1"/>
</dbReference>
<dbReference type="InterPro" id="IPR029063">
    <property type="entry name" value="SAM-dependent_MTases_sf"/>
</dbReference>
<keyword evidence="2" id="KW-0808">Transferase</keyword>
<dbReference type="SUPFAM" id="SSF53335">
    <property type="entry name" value="S-adenosyl-L-methionine-dependent methyltransferases"/>
    <property type="match status" value="1"/>
</dbReference>
<comment type="caution">
    <text evidence="2">The sequence shown here is derived from an EMBL/GenBank/DDBJ whole genome shotgun (WGS) entry which is preliminary data.</text>
</comment>
<dbReference type="Pfam" id="PF08241">
    <property type="entry name" value="Methyltransf_11"/>
    <property type="match status" value="1"/>
</dbReference>
<dbReference type="Gene3D" id="3.40.50.150">
    <property type="entry name" value="Vaccinia Virus protein VP39"/>
    <property type="match status" value="1"/>
</dbReference>
<gene>
    <name evidence="2" type="ORF">BX592_11195</name>
</gene>
<dbReference type="RefSeq" id="WP_134192806.1">
    <property type="nucleotide sequence ID" value="NZ_SORE01000011.1"/>
</dbReference>
<name>A0A4R8LQL4_9BURK</name>
<evidence type="ECO:0000313" key="3">
    <source>
        <dbReference type="Proteomes" id="UP000295509"/>
    </source>
</evidence>
<dbReference type="PANTHER" id="PTHR43591">
    <property type="entry name" value="METHYLTRANSFERASE"/>
    <property type="match status" value="1"/>
</dbReference>
<dbReference type="CDD" id="cd02440">
    <property type="entry name" value="AdoMet_MTases"/>
    <property type="match status" value="1"/>
</dbReference>
<sequence>MQARMTCNDADTQGFGADERVQTAMASAPEVRGKHMLFRRAISDYLDALSLDACAAVLDLGCGTGIVARTVARRGDVKARITAIDSSPTLIAAAKRLAREEQVTERIRFLTGDPHWIIGPQGQFDVVILHMVLHRVGDPGMVLKEARRVLRPAGRVVVFDRNYSLAQEPDPRSGDEGTGCADFLWATTRPIQDRVMRAMPKLLTENGFRIETARAYAAADKRCRFYTNIARRCE</sequence>
<organism evidence="2 3">
    <name type="scientific">Paraburkholderia rhizosphaerae</name>
    <dbReference type="NCBI Taxonomy" id="480658"/>
    <lineage>
        <taxon>Bacteria</taxon>
        <taxon>Pseudomonadati</taxon>
        <taxon>Pseudomonadota</taxon>
        <taxon>Betaproteobacteria</taxon>
        <taxon>Burkholderiales</taxon>
        <taxon>Burkholderiaceae</taxon>
        <taxon>Paraburkholderia</taxon>
    </lineage>
</organism>
<keyword evidence="3" id="KW-1185">Reference proteome</keyword>
<accession>A0A4R8LQL4</accession>
<keyword evidence="2" id="KW-0489">Methyltransferase</keyword>
<dbReference type="InterPro" id="IPR013216">
    <property type="entry name" value="Methyltransf_11"/>
</dbReference>
<dbReference type="OrthoDB" id="323463at2"/>
<feature type="domain" description="Methyltransferase type 11" evidence="1">
    <location>
        <begin position="58"/>
        <end position="158"/>
    </location>
</feature>
<proteinExistence type="predicted"/>
<dbReference type="EMBL" id="SORE01000011">
    <property type="protein sequence ID" value="TDY48160.1"/>
    <property type="molecule type" value="Genomic_DNA"/>
</dbReference>
<evidence type="ECO:0000259" key="1">
    <source>
        <dbReference type="Pfam" id="PF08241"/>
    </source>
</evidence>
<evidence type="ECO:0000313" key="2">
    <source>
        <dbReference type="EMBL" id="TDY48160.1"/>
    </source>
</evidence>
<dbReference type="Proteomes" id="UP000295509">
    <property type="component" value="Unassembled WGS sequence"/>
</dbReference>
<dbReference type="AlphaFoldDB" id="A0A4R8LQL4"/>
<dbReference type="GO" id="GO:0008757">
    <property type="term" value="F:S-adenosylmethionine-dependent methyltransferase activity"/>
    <property type="evidence" value="ECO:0007669"/>
    <property type="project" value="InterPro"/>
</dbReference>
<protein>
    <submittedName>
        <fullName evidence="2">Methyltransferase family protein</fullName>
    </submittedName>
</protein>
<reference evidence="2 3" key="1">
    <citation type="submission" date="2019-03" db="EMBL/GenBank/DDBJ databases">
        <title>Genomic Encyclopedia of Type Strains, Phase III (KMG-III): the genomes of soil and plant-associated and newly described type strains.</title>
        <authorList>
            <person name="Whitman W."/>
        </authorList>
    </citation>
    <scope>NUCLEOTIDE SEQUENCE [LARGE SCALE GENOMIC DNA]</scope>
    <source>
        <strain evidence="2 3">LMG 29544</strain>
    </source>
</reference>
<dbReference type="GO" id="GO:0032259">
    <property type="term" value="P:methylation"/>
    <property type="evidence" value="ECO:0007669"/>
    <property type="project" value="UniProtKB-KW"/>
</dbReference>